<dbReference type="Gene3D" id="1.10.10.10">
    <property type="entry name" value="Winged helix-like DNA-binding domain superfamily/Winged helix DNA-binding domain"/>
    <property type="match status" value="1"/>
</dbReference>
<dbReference type="InterPro" id="IPR036390">
    <property type="entry name" value="WH_DNA-bd_sf"/>
</dbReference>
<dbReference type="SUPFAM" id="SSF46785">
    <property type="entry name" value="Winged helix' DNA-binding domain"/>
    <property type="match status" value="1"/>
</dbReference>
<organism evidence="2">
    <name type="scientific">Candidatus Nitrosarchaeum limnium SFB1</name>
    <dbReference type="NCBI Taxonomy" id="886738"/>
    <lineage>
        <taxon>Archaea</taxon>
        <taxon>Nitrososphaerota</taxon>
        <taxon>Nitrososphaeria</taxon>
        <taxon>Nitrosopumilales</taxon>
        <taxon>Nitrosopumilaceae</taxon>
        <taxon>Nitrosarchaeum</taxon>
    </lineage>
</organism>
<gene>
    <name evidence="2" type="ORF">Nlim_0676</name>
</gene>
<protein>
    <recommendedName>
        <fullName evidence="3">HTH hxlR-type domain-containing protein</fullName>
    </recommendedName>
</protein>
<keyword evidence="1" id="KW-0812">Transmembrane</keyword>
<dbReference type="AlphaFoldDB" id="F3KJL8"/>
<dbReference type="Proteomes" id="UP000004348">
    <property type="component" value="Chromosome"/>
</dbReference>
<keyword evidence="1" id="KW-1133">Transmembrane helix</keyword>
<evidence type="ECO:0000256" key="1">
    <source>
        <dbReference type="SAM" id="Phobius"/>
    </source>
</evidence>
<proteinExistence type="predicted"/>
<dbReference type="STRING" id="886738.Nlim_0676"/>
<evidence type="ECO:0008006" key="3">
    <source>
        <dbReference type="Google" id="ProtNLM"/>
    </source>
</evidence>
<dbReference type="HOGENOM" id="CLU_120314_0_0_2"/>
<accession>F3KJL8</accession>
<sequence>MESTPDEPKDVIVLGAIKKGAKKFDKIQKMAQIDPDELNSILEKLEERKLIEVEEKKSWLGKKIEIKITEKGSKEVDERIHELQGKWDQMSMLYKSGDKQKLKEYMDDNKSILPMMMFFGIMDMMMFSMMFSMMGMMMTDYVPAESIPSDMGGDASSDGGFDGGSDGGGFDFDVGF</sequence>
<comment type="caution">
    <text evidence="2">The sequence shown here is derived from an EMBL/GenBank/DDBJ whole genome shotgun (WGS) entry which is preliminary data.</text>
</comment>
<dbReference type="InterPro" id="IPR036388">
    <property type="entry name" value="WH-like_DNA-bd_sf"/>
</dbReference>
<dbReference type="EMBL" id="AEGP01000029">
    <property type="protein sequence ID" value="EGG42495.1"/>
    <property type="molecule type" value="Genomic_DNA"/>
</dbReference>
<reference evidence="2" key="1">
    <citation type="journal article" date="2011" name="PLoS ONE">
        <title>Genome of a low-salinity ammonia-oxidizing archaeon determined by single-cell and metagenomic analysis.</title>
        <authorList>
            <person name="Blainey P.C."/>
            <person name="Mosier A.C."/>
            <person name="Potanina A."/>
            <person name="Francis C.A."/>
            <person name="Quake S.R."/>
        </authorList>
    </citation>
    <scope>NUCLEOTIDE SEQUENCE [LARGE SCALE GENOMIC DNA]</scope>
    <source>
        <strain evidence="2">SFB1</strain>
    </source>
</reference>
<name>F3KJL8_9ARCH</name>
<keyword evidence="1" id="KW-0472">Membrane</keyword>
<feature type="transmembrane region" description="Helical" evidence="1">
    <location>
        <begin position="112"/>
        <end position="131"/>
    </location>
</feature>
<evidence type="ECO:0000313" key="2">
    <source>
        <dbReference type="EMBL" id="EGG42495.1"/>
    </source>
</evidence>
<dbReference type="PATRIC" id="fig|886738.10.peg.752"/>